<evidence type="ECO:0000313" key="9">
    <source>
        <dbReference type="EMBL" id="NME42587.1"/>
    </source>
</evidence>
<feature type="transmembrane region" description="Helical" evidence="7">
    <location>
        <begin position="164"/>
        <end position="181"/>
    </location>
</feature>
<dbReference type="InterPro" id="IPR002656">
    <property type="entry name" value="Acyl_transf_3_dom"/>
</dbReference>
<dbReference type="AlphaFoldDB" id="A0A848C957"/>
<dbReference type="GO" id="GO:0016413">
    <property type="term" value="F:O-acetyltransferase activity"/>
    <property type="evidence" value="ECO:0007669"/>
    <property type="project" value="TreeGrafter"/>
</dbReference>
<feature type="transmembrane region" description="Helical" evidence="7">
    <location>
        <begin position="12"/>
        <end position="33"/>
    </location>
</feature>
<dbReference type="Proteomes" id="UP000563853">
    <property type="component" value="Unassembled WGS sequence"/>
</dbReference>
<feature type="transmembrane region" description="Helical" evidence="7">
    <location>
        <begin position="222"/>
        <end position="243"/>
    </location>
</feature>
<organism evidence="9 10">
    <name type="scientific">Ligilactobacillus agilis</name>
    <dbReference type="NCBI Taxonomy" id="1601"/>
    <lineage>
        <taxon>Bacteria</taxon>
        <taxon>Bacillati</taxon>
        <taxon>Bacillota</taxon>
        <taxon>Bacilli</taxon>
        <taxon>Lactobacillales</taxon>
        <taxon>Lactobacillaceae</taxon>
        <taxon>Ligilactobacillus</taxon>
    </lineage>
</organism>
<comment type="caution">
    <text evidence="9">The sequence shown here is derived from an EMBL/GenBank/DDBJ whole genome shotgun (WGS) entry which is preliminary data.</text>
</comment>
<reference evidence="9 10" key="1">
    <citation type="submission" date="2020-04" db="EMBL/GenBank/DDBJ databases">
        <authorList>
            <person name="Hitch T.C.A."/>
            <person name="Wylensek D."/>
            <person name="Clavel T."/>
        </authorList>
    </citation>
    <scope>NUCLEOTIDE SEQUENCE [LARGE SCALE GENOMIC DNA]</scope>
    <source>
        <strain evidence="9 10">WCA-389-WT-5H1</strain>
    </source>
</reference>
<keyword evidence="4 7" id="KW-0812">Transmembrane</keyword>
<feature type="transmembrane region" description="Helical" evidence="7">
    <location>
        <begin position="286"/>
        <end position="307"/>
    </location>
</feature>
<dbReference type="RefSeq" id="WP_170091807.1">
    <property type="nucleotide sequence ID" value="NZ_JABAFP010000028.1"/>
</dbReference>
<evidence type="ECO:0000259" key="8">
    <source>
        <dbReference type="Pfam" id="PF01757"/>
    </source>
</evidence>
<evidence type="ECO:0000256" key="1">
    <source>
        <dbReference type="ARBA" id="ARBA00004651"/>
    </source>
</evidence>
<proteinExistence type="inferred from homology"/>
<keyword evidence="5 7" id="KW-1133">Transmembrane helix</keyword>
<name>A0A848C957_9LACO</name>
<gene>
    <name evidence="9" type="ORF">HF863_07410</name>
</gene>
<dbReference type="PANTHER" id="PTHR40074">
    <property type="entry name" value="O-ACETYLTRANSFERASE WECH"/>
    <property type="match status" value="1"/>
</dbReference>
<evidence type="ECO:0000256" key="7">
    <source>
        <dbReference type="SAM" id="Phobius"/>
    </source>
</evidence>
<keyword evidence="3" id="KW-1003">Cell membrane</keyword>
<evidence type="ECO:0000256" key="6">
    <source>
        <dbReference type="ARBA" id="ARBA00023136"/>
    </source>
</evidence>
<feature type="transmembrane region" description="Helical" evidence="7">
    <location>
        <begin position="255"/>
        <end position="274"/>
    </location>
</feature>
<dbReference type="PANTHER" id="PTHR40074:SF2">
    <property type="entry name" value="O-ACETYLTRANSFERASE WECH"/>
    <property type="match status" value="1"/>
</dbReference>
<feature type="domain" description="Acyltransferase 3" evidence="8">
    <location>
        <begin position="14"/>
        <end position="299"/>
    </location>
</feature>
<dbReference type="GO" id="GO:0009246">
    <property type="term" value="P:enterobacterial common antigen biosynthetic process"/>
    <property type="evidence" value="ECO:0007669"/>
    <property type="project" value="TreeGrafter"/>
</dbReference>
<dbReference type="Pfam" id="PF01757">
    <property type="entry name" value="Acyl_transf_3"/>
    <property type="match status" value="1"/>
</dbReference>
<keyword evidence="9" id="KW-0012">Acyltransferase</keyword>
<keyword evidence="6 7" id="KW-0472">Membrane</keyword>
<keyword evidence="9" id="KW-0808">Transferase</keyword>
<accession>A0A848C957</accession>
<comment type="similarity">
    <text evidence="2">Belongs to the acyltransferase 3 family.</text>
</comment>
<evidence type="ECO:0000313" key="10">
    <source>
        <dbReference type="Proteomes" id="UP000563853"/>
    </source>
</evidence>
<feature type="transmembrane region" description="Helical" evidence="7">
    <location>
        <begin position="39"/>
        <end position="56"/>
    </location>
</feature>
<comment type="subcellular location">
    <subcellularLocation>
        <location evidence="1">Cell membrane</location>
        <topology evidence="1">Multi-pass membrane protein</topology>
    </subcellularLocation>
</comment>
<feature type="transmembrane region" description="Helical" evidence="7">
    <location>
        <begin position="142"/>
        <end position="158"/>
    </location>
</feature>
<evidence type="ECO:0000256" key="2">
    <source>
        <dbReference type="ARBA" id="ARBA00007400"/>
    </source>
</evidence>
<evidence type="ECO:0000256" key="5">
    <source>
        <dbReference type="ARBA" id="ARBA00022989"/>
    </source>
</evidence>
<protein>
    <submittedName>
        <fullName evidence="9">Acyltransferase</fullName>
    </submittedName>
</protein>
<feature type="transmembrane region" description="Helical" evidence="7">
    <location>
        <begin position="116"/>
        <end position="135"/>
    </location>
</feature>
<dbReference type="GO" id="GO:0005886">
    <property type="term" value="C:plasma membrane"/>
    <property type="evidence" value="ECO:0007669"/>
    <property type="project" value="UniProtKB-SubCell"/>
</dbReference>
<feature type="transmembrane region" description="Helical" evidence="7">
    <location>
        <begin position="77"/>
        <end position="96"/>
    </location>
</feature>
<sequence length="317" mass="36697">MSRGVLITKEETLLLKGIAILMVVIEHFGQIVGLGFLNPLGPIGVFLFLFLSGYGLTRSYQKSGRDRYFIKKLQKVYVPYIFTVCIFTLWVLIIGKKTDLPLFIMELLLIKLPQGSYWYLVLMFYWYICFYFLTFIISNKRYLVTMMMFFSILIILIMNFNRGYIWQFFSFPLGVIAAFNVENYDKEVSSLQSNNIVSALFVVALISIIIKKLPYVDSHQLGFVDTIVQLSLTLSLGILIILFRDILSRGVLYKINIFFGGLSYELYLGHAVSLDWVKEATSINKILIWVLLTVGITWLLKFLTTYFNKALYKHIVN</sequence>
<evidence type="ECO:0000256" key="3">
    <source>
        <dbReference type="ARBA" id="ARBA00022475"/>
    </source>
</evidence>
<dbReference type="EMBL" id="JABAFP010000028">
    <property type="protein sequence ID" value="NME42587.1"/>
    <property type="molecule type" value="Genomic_DNA"/>
</dbReference>
<feature type="transmembrane region" description="Helical" evidence="7">
    <location>
        <begin position="193"/>
        <end position="210"/>
    </location>
</feature>
<evidence type="ECO:0000256" key="4">
    <source>
        <dbReference type="ARBA" id="ARBA00022692"/>
    </source>
</evidence>